<feature type="transmembrane region" description="Helical" evidence="1">
    <location>
        <begin position="21"/>
        <end position="38"/>
    </location>
</feature>
<feature type="transmembrane region" description="Helical" evidence="1">
    <location>
        <begin position="84"/>
        <end position="102"/>
    </location>
</feature>
<protein>
    <submittedName>
        <fullName evidence="2">Uncharacterized protein</fullName>
    </submittedName>
</protein>
<sequence>MNKFFTRFKASEHGGEYLMRFISAWLCSLVLILPFRPVKEVFNKEYAGEAPYLLLILFFTLFYGLLTVLRFIPKLRDMKTDCAALLISTAQFTVAYAVVMFREKGTNIDFFLGAVLFIALAVWYTVGKQRIRLPKFTKKCWIAVLAISAVFMLVFTALAMSLRYYKLCTPAFDFGIFTQMFENMKDGLGPVTTVERNYELSHFAVHFSPA</sequence>
<keyword evidence="1" id="KW-1133">Transmembrane helix</keyword>
<keyword evidence="1" id="KW-0812">Transmembrane</keyword>
<dbReference type="AlphaFoldDB" id="K1TIU7"/>
<feature type="transmembrane region" description="Helical" evidence="1">
    <location>
        <begin position="50"/>
        <end position="72"/>
    </location>
</feature>
<dbReference type="EMBL" id="AJWY01006208">
    <property type="protein sequence ID" value="EKC67489.1"/>
    <property type="molecule type" value="Genomic_DNA"/>
</dbReference>
<accession>K1TIU7</accession>
<feature type="transmembrane region" description="Helical" evidence="1">
    <location>
        <begin position="108"/>
        <end position="127"/>
    </location>
</feature>
<evidence type="ECO:0000256" key="1">
    <source>
        <dbReference type="SAM" id="Phobius"/>
    </source>
</evidence>
<feature type="transmembrane region" description="Helical" evidence="1">
    <location>
        <begin position="139"/>
        <end position="162"/>
    </location>
</feature>
<comment type="caution">
    <text evidence="2">The sequence shown here is derived from an EMBL/GenBank/DDBJ whole genome shotgun (WGS) entry which is preliminary data.</text>
</comment>
<keyword evidence="1" id="KW-0472">Membrane</keyword>
<gene>
    <name evidence="2" type="ORF">LEA_09274</name>
</gene>
<organism evidence="2">
    <name type="scientific">human gut metagenome</name>
    <dbReference type="NCBI Taxonomy" id="408170"/>
    <lineage>
        <taxon>unclassified sequences</taxon>
        <taxon>metagenomes</taxon>
        <taxon>organismal metagenomes</taxon>
    </lineage>
</organism>
<evidence type="ECO:0000313" key="2">
    <source>
        <dbReference type="EMBL" id="EKC67489.1"/>
    </source>
</evidence>
<proteinExistence type="predicted"/>
<reference evidence="2" key="1">
    <citation type="journal article" date="2013" name="Environ. Microbiol.">
        <title>Microbiota from the distal guts of lean and obese adolescents exhibit partial functional redundancy besides clear differences in community structure.</title>
        <authorList>
            <person name="Ferrer M."/>
            <person name="Ruiz A."/>
            <person name="Lanza F."/>
            <person name="Haange S.B."/>
            <person name="Oberbach A."/>
            <person name="Till H."/>
            <person name="Bargiela R."/>
            <person name="Campoy C."/>
            <person name="Segura M.T."/>
            <person name="Richter M."/>
            <person name="von Bergen M."/>
            <person name="Seifert J."/>
            <person name="Suarez A."/>
        </authorList>
    </citation>
    <scope>NUCLEOTIDE SEQUENCE</scope>
</reference>
<name>K1TIU7_9ZZZZ</name>
<feature type="non-terminal residue" evidence="2">
    <location>
        <position position="210"/>
    </location>
</feature>